<dbReference type="InterPro" id="IPR015310">
    <property type="entry name" value="AHSA1-like_N"/>
</dbReference>
<dbReference type="GeneID" id="100368486"/>
<dbReference type="InterPro" id="IPR013538">
    <property type="entry name" value="ASHA1/2-like_C"/>
</dbReference>
<sequence>MAKWGEGDPRWIVEERADATNVNNWHWTEKNASNWSKDKIKDLFLGINVEDDRGFCEITSVVNCEGEASANNRKAKLIFFYEWEVKLEWTGSLTDCEAILRGSIEIPNLSDENEPDEVDIIVTVKNSTEESNILKDIMRKKGMPRIRLAIAKYIQDLKEEFSQGMILPSQKNTSTSSTATKPHNPPINKAANKNGVPKGMSNLQIGSKIQTSKLADKQEFKCAADDLYDALTNKQKVCAYMGSGVEIEAVEGGKFSFLDGNVTGVFTQLVRNEKIVQRWRCKSWPAEHYSTVTIELQQKSDCTLLQLTQTNVPTNELDRTKEGWIRNYWERIKTVFGFGSRLF</sequence>
<evidence type="ECO:0000313" key="5">
    <source>
        <dbReference type="RefSeq" id="XP_002737804.1"/>
    </source>
</evidence>
<dbReference type="PANTHER" id="PTHR13009:SF22">
    <property type="entry name" value="LD43819P"/>
    <property type="match status" value="1"/>
</dbReference>
<proteinExistence type="inferred from homology"/>
<dbReference type="Gene3D" id="3.15.10.20">
    <property type="entry name" value="Activator of Hsp90 ATPase Aha1, N-terminal domain"/>
    <property type="match status" value="1"/>
</dbReference>
<keyword evidence="4" id="KW-1185">Reference proteome</keyword>
<reference evidence="5" key="1">
    <citation type="submission" date="2025-08" db="UniProtKB">
        <authorList>
            <consortium name="RefSeq"/>
        </authorList>
    </citation>
    <scope>IDENTIFICATION</scope>
    <source>
        <tissue evidence="5">Testes</tissue>
    </source>
</reference>
<dbReference type="SMART" id="SM01000">
    <property type="entry name" value="Aha1_N"/>
    <property type="match status" value="1"/>
</dbReference>
<dbReference type="InterPro" id="IPR036338">
    <property type="entry name" value="Aha1"/>
</dbReference>
<name>A0ABM0GUS8_SACKO</name>
<dbReference type="RefSeq" id="XP_002737804.1">
    <property type="nucleotide sequence ID" value="XM_002737758.2"/>
</dbReference>
<dbReference type="PANTHER" id="PTHR13009">
    <property type="entry name" value="HEAT SHOCK PROTEIN 90 HSP90 CO-CHAPERONE AHA-1"/>
    <property type="match status" value="1"/>
</dbReference>
<evidence type="ECO:0000256" key="1">
    <source>
        <dbReference type="ARBA" id="ARBA00006817"/>
    </source>
</evidence>
<organism evidence="4 5">
    <name type="scientific">Saccoglossus kowalevskii</name>
    <name type="common">Acorn worm</name>
    <dbReference type="NCBI Taxonomy" id="10224"/>
    <lineage>
        <taxon>Eukaryota</taxon>
        <taxon>Metazoa</taxon>
        <taxon>Hemichordata</taxon>
        <taxon>Enteropneusta</taxon>
        <taxon>Harrimaniidae</taxon>
        <taxon>Saccoglossus</taxon>
    </lineage>
</organism>
<protein>
    <submittedName>
        <fullName evidence="5">Activator of 90 kDa heat shock protein ATPase homolog 1-like</fullName>
    </submittedName>
</protein>
<feature type="region of interest" description="Disordered" evidence="2">
    <location>
        <begin position="167"/>
        <end position="196"/>
    </location>
</feature>
<feature type="compositionally biased region" description="Polar residues" evidence="2">
    <location>
        <begin position="169"/>
        <end position="181"/>
    </location>
</feature>
<dbReference type="Proteomes" id="UP000694865">
    <property type="component" value="Unplaced"/>
</dbReference>
<dbReference type="SUPFAM" id="SSF55961">
    <property type="entry name" value="Bet v1-like"/>
    <property type="match status" value="1"/>
</dbReference>
<evidence type="ECO:0000256" key="2">
    <source>
        <dbReference type="SAM" id="MobiDB-lite"/>
    </source>
</evidence>
<comment type="similarity">
    <text evidence="1">Belongs to the AHA1 family.</text>
</comment>
<dbReference type="Pfam" id="PF09229">
    <property type="entry name" value="Aha1_N"/>
    <property type="match status" value="1"/>
</dbReference>
<dbReference type="Gene3D" id="3.30.530.20">
    <property type="match status" value="1"/>
</dbReference>
<dbReference type="CDD" id="cd08892">
    <property type="entry name" value="SRPBCC_Aha1"/>
    <property type="match status" value="1"/>
</dbReference>
<gene>
    <name evidence="5" type="primary">LOC100368486</name>
</gene>
<accession>A0ABM0GUS8</accession>
<evidence type="ECO:0000259" key="3">
    <source>
        <dbReference type="SMART" id="SM01000"/>
    </source>
</evidence>
<evidence type="ECO:0000313" key="4">
    <source>
        <dbReference type="Proteomes" id="UP000694865"/>
    </source>
</evidence>
<dbReference type="InterPro" id="IPR023393">
    <property type="entry name" value="START-like_dom_sf"/>
</dbReference>
<dbReference type="Pfam" id="PF08327">
    <property type="entry name" value="AHSA1"/>
    <property type="match status" value="1"/>
</dbReference>
<dbReference type="SUPFAM" id="SSF103111">
    <property type="entry name" value="Activator of Hsp90 ATPase, Aha1"/>
    <property type="match status" value="1"/>
</dbReference>
<feature type="domain" description="Activator of Hsp90 ATPase AHSA1-like N-terminal" evidence="3">
    <location>
        <begin position="29"/>
        <end position="163"/>
    </location>
</feature>